<feature type="transmembrane region" description="Helical" evidence="2">
    <location>
        <begin position="273"/>
        <end position="290"/>
    </location>
</feature>
<proteinExistence type="predicted"/>
<protein>
    <submittedName>
        <fullName evidence="3">Class D sortase</fullName>
    </submittedName>
</protein>
<sequence length="301" mass="31992">MTAPGLAPRPTADPVPDPCAEAKAARGAWDPFTVAGVALALVLFLLAGFVGYLAVVSDLQQARSQRVLHERISEDFHTDTGPLGGAIREGTPVALLEIPALDLRQVVVEGTTADLLRGGPGHLRNTALPGQRGNAVLMGKAWTYGEPFGDLHKLRRGQIIDVTTQQGRFAYQVRETRRVDEGDDDVIAPGGPNQLTLVTTDSWLEPDGRTVVVADLQGRPQIAEAGRPKTVRADEKGTGGESGAGIALLLWAQASVVAAALAAWALRRYDRRITLLLGTPVLIAVVWALYDTAARLLPATL</sequence>
<evidence type="ECO:0000313" key="4">
    <source>
        <dbReference type="Proteomes" id="UP001165378"/>
    </source>
</evidence>
<dbReference type="RefSeq" id="WP_235053155.1">
    <property type="nucleotide sequence ID" value="NZ_JAKFHA010000009.1"/>
</dbReference>
<dbReference type="SUPFAM" id="SSF63817">
    <property type="entry name" value="Sortase"/>
    <property type="match status" value="1"/>
</dbReference>
<dbReference type="Pfam" id="PF04203">
    <property type="entry name" value="Sortase"/>
    <property type="match status" value="1"/>
</dbReference>
<dbReference type="EMBL" id="JAKFHA010000009">
    <property type="protein sequence ID" value="MCF2528985.1"/>
    <property type="molecule type" value="Genomic_DNA"/>
</dbReference>
<dbReference type="CDD" id="cd05828">
    <property type="entry name" value="Sortase_D_1"/>
    <property type="match status" value="1"/>
</dbReference>
<reference evidence="3" key="1">
    <citation type="submission" date="2022-01" db="EMBL/GenBank/DDBJ databases">
        <title>Genome-Based Taxonomic Classification of the Phylum Actinobacteria.</title>
        <authorList>
            <person name="Gao Y."/>
        </authorList>
    </citation>
    <scope>NUCLEOTIDE SEQUENCE</scope>
    <source>
        <strain evidence="3">KLBMP 8922</strain>
    </source>
</reference>
<dbReference type="AlphaFoldDB" id="A0AA41PZX5"/>
<evidence type="ECO:0000313" key="3">
    <source>
        <dbReference type="EMBL" id="MCF2528985.1"/>
    </source>
</evidence>
<feature type="transmembrane region" description="Helical" evidence="2">
    <location>
        <begin position="32"/>
        <end position="55"/>
    </location>
</feature>
<dbReference type="InterPro" id="IPR041999">
    <property type="entry name" value="Sortase_D_1"/>
</dbReference>
<keyword evidence="1" id="KW-0378">Hydrolase</keyword>
<gene>
    <name evidence="3" type="ORF">LZ495_17410</name>
</gene>
<dbReference type="NCBIfam" id="TIGR01076">
    <property type="entry name" value="sortase_fam"/>
    <property type="match status" value="1"/>
</dbReference>
<name>A0AA41PZX5_9ACTN</name>
<evidence type="ECO:0000256" key="1">
    <source>
        <dbReference type="ARBA" id="ARBA00022801"/>
    </source>
</evidence>
<keyword evidence="2" id="KW-0472">Membrane</keyword>
<evidence type="ECO:0000256" key="2">
    <source>
        <dbReference type="SAM" id="Phobius"/>
    </source>
</evidence>
<dbReference type="GO" id="GO:0016787">
    <property type="term" value="F:hydrolase activity"/>
    <property type="evidence" value="ECO:0007669"/>
    <property type="project" value="UniProtKB-KW"/>
</dbReference>
<dbReference type="InterPro" id="IPR005754">
    <property type="entry name" value="Sortase"/>
</dbReference>
<keyword evidence="2" id="KW-0812">Transmembrane</keyword>
<keyword evidence="2" id="KW-1133">Transmembrane helix</keyword>
<dbReference type="Proteomes" id="UP001165378">
    <property type="component" value="Unassembled WGS sequence"/>
</dbReference>
<dbReference type="Gene3D" id="2.40.260.10">
    <property type="entry name" value="Sortase"/>
    <property type="match status" value="1"/>
</dbReference>
<comment type="caution">
    <text evidence="3">The sequence shown here is derived from an EMBL/GenBank/DDBJ whole genome shotgun (WGS) entry which is preliminary data.</text>
</comment>
<organism evidence="3 4">
    <name type="scientific">Yinghuangia soli</name>
    <dbReference type="NCBI Taxonomy" id="2908204"/>
    <lineage>
        <taxon>Bacteria</taxon>
        <taxon>Bacillati</taxon>
        <taxon>Actinomycetota</taxon>
        <taxon>Actinomycetes</taxon>
        <taxon>Kitasatosporales</taxon>
        <taxon>Streptomycetaceae</taxon>
        <taxon>Yinghuangia</taxon>
    </lineage>
</organism>
<keyword evidence="4" id="KW-1185">Reference proteome</keyword>
<dbReference type="InterPro" id="IPR023365">
    <property type="entry name" value="Sortase_dom-sf"/>
</dbReference>
<accession>A0AA41PZX5</accession>